<evidence type="ECO:0008006" key="3">
    <source>
        <dbReference type="Google" id="ProtNLM"/>
    </source>
</evidence>
<dbReference type="InterPro" id="IPR043019">
    <property type="entry name" value="GrlR_sf"/>
</dbReference>
<evidence type="ECO:0000313" key="1">
    <source>
        <dbReference type="EMBL" id="BBF68799.1"/>
    </source>
</evidence>
<proteinExistence type="predicted"/>
<organism evidence="1 2">
    <name type="scientific">Sphingomonas bisphenolicum</name>
    <dbReference type="NCBI Taxonomy" id="296544"/>
    <lineage>
        <taxon>Bacteria</taxon>
        <taxon>Pseudomonadati</taxon>
        <taxon>Pseudomonadota</taxon>
        <taxon>Alphaproteobacteria</taxon>
        <taxon>Sphingomonadales</taxon>
        <taxon>Sphingomonadaceae</taxon>
        <taxon>Sphingomonas</taxon>
    </lineage>
</organism>
<sequence length="111" mass="11832">MSLPTGLYKIAFTSTYGTDFGVLVLQEGGKLRGGDSGNAYVGTYEEDGEVLTMQVSVTQHRPIPGVVSVIGFNNVVVEMAGRANDGALRMRGTSKQVPGVRFEARLTHIAD</sequence>
<protein>
    <recommendedName>
        <fullName evidence="3">Type III secretion system (T3SS) negative regulator GrlR</fullName>
    </recommendedName>
</protein>
<reference evidence="1" key="1">
    <citation type="submission" date="2018-07" db="EMBL/GenBank/DDBJ databases">
        <title>Complete genome sequence of Sphingomonas bisphenolicum strain AO1, a bisphenol A degradative bacterium isolated from Japanese farm field.</title>
        <authorList>
            <person name="Murakami M."/>
            <person name="Koh M."/>
            <person name="Koba S."/>
            <person name="Matsumura Y."/>
        </authorList>
    </citation>
    <scope>NUCLEOTIDE SEQUENCE</scope>
    <source>
        <strain evidence="1">AO1</strain>
    </source>
</reference>
<dbReference type="Proteomes" id="UP001059971">
    <property type="component" value="Chromosome 1"/>
</dbReference>
<dbReference type="RefSeq" id="WP_261936103.1">
    <property type="nucleotide sequence ID" value="NZ_AP018817.1"/>
</dbReference>
<accession>A0ABN5W936</accession>
<evidence type="ECO:0000313" key="2">
    <source>
        <dbReference type="Proteomes" id="UP001059971"/>
    </source>
</evidence>
<dbReference type="Gene3D" id="2.40.128.380">
    <property type="entry name" value="T3SS negative regulator GrlR"/>
    <property type="match status" value="1"/>
</dbReference>
<keyword evidence="2" id="KW-1185">Reference proteome</keyword>
<name>A0ABN5W936_9SPHN</name>
<dbReference type="EMBL" id="AP018817">
    <property type="protein sequence ID" value="BBF68799.1"/>
    <property type="molecule type" value="Genomic_DNA"/>
</dbReference>
<gene>
    <name evidence="1" type="ORF">SBA_ch1_09990</name>
</gene>